<dbReference type="GO" id="GO:0004022">
    <property type="term" value="F:alcohol dehydrogenase (NAD+) activity"/>
    <property type="evidence" value="ECO:0007669"/>
    <property type="project" value="UniProtKB-EC"/>
</dbReference>
<evidence type="ECO:0000256" key="6">
    <source>
        <dbReference type="RuleBase" id="RU361277"/>
    </source>
</evidence>
<dbReference type="Proteomes" id="UP000838160">
    <property type="component" value="Unassembled WGS sequence"/>
</dbReference>
<dbReference type="EC" id="1.1.1.1" evidence="8"/>
<dbReference type="PANTHER" id="PTHR42940:SF7">
    <property type="entry name" value="ALCOHOL DEHYDROGENASE-LIKE N-TERMINAL DOMAIN-CONTAINING PROTEIN"/>
    <property type="match status" value="1"/>
</dbReference>
<dbReference type="PANTHER" id="PTHR42940">
    <property type="entry name" value="ALCOHOL DEHYDROGENASE 1-RELATED"/>
    <property type="match status" value="1"/>
</dbReference>
<comment type="caution">
    <text evidence="8">The sequence shown here is derived from an EMBL/GenBank/DDBJ whole genome shotgun (WGS) entry which is preliminary data.</text>
</comment>
<dbReference type="InterPro" id="IPR013149">
    <property type="entry name" value="ADH-like_C"/>
</dbReference>
<evidence type="ECO:0000256" key="5">
    <source>
        <dbReference type="ARBA" id="ARBA00023002"/>
    </source>
</evidence>
<evidence type="ECO:0000259" key="7">
    <source>
        <dbReference type="SMART" id="SM00829"/>
    </source>
</evidence>
<dbReference type="Gene3D" id="3.40.50.720">
    <property type="entry name" value="NAD(P)-binding Rossmann-like Domain"/>
    <property type="match status" value="1"/>
</dbReference>
<organism evidence="8 9">
    <name type="scientific">Vibrio hippocampi</name>
    <dbReference type="NCBI Taxonomy" id="654686"/>
    <lineage>
        <taxon>Bacteria</taxon>
        <taxon>Pseudomonadati</taxon>
        <taxon>Pseudomonadota</taxon>
        <taxon>Gammaproteobacteria</taxon>
        <taxon>Vibrionales</taxon>
        <taxon>Vibrionaceae</taxon>
        <taxon>Vibrio</taxon>
    </lineage>
</organism>
<feature type="domain" description="Enoyl reductase (ER)" evidence="7">
    <location>
        <begin position="9"/>
        <end position="334"/>
    </location>
</feature>
<evidence type="ECO:0000313" key="8">
    <source>
        <dbReference type="EMBL" id="CAH0525497.1"/>
    </source>
</evidence>
<proteinExistence type="inferred from homology"/>
<protein>
    <submittedName>
        <fullName evidence="8">Alcohol dehydrogenase</fullName>
        <ecNumber evidence="8">1.1.1.1</ecNumber>
    </submittedName>
</protein>
<dbReference type="InterPro" id="IPR002328">
    <property type="entry name" value="ADH_Zn_CS"/>
</dbReference>
<dbReference type="Pfam" id="PF08240">
    <property type="entry name" value="ADH_N"/>
    <property type="match status" value="1"/>
</dbReference>
<evidence type="ECO:0000313" key="9">
    <source>
        <dbReference type="Proteomes" id="UP000838160"/>
    </source>
</evidence>
<keyword evidence="4 6" id="KW-0862">Zinc</keyword>
<name>A0ABN8DJR3_9VIBR</name>
<gene>
    <name evidence="8" type="ORF">VHP8226_01022</name>
</gene>
<dbReference type="Gene3D" id="3.90.180.10">
    <property type="entry name" value="Medium-chain alcohol dehydrogenases, catalytic domain"/>
    <property type="match status" value="1"/>
</dbReference>
<comment type="similarity">
    <text evidence="2 6">Belongs to the zinc-containing alcohol dehydrogenase family.</text>
</comment>
<dbReference type="SMART" id="SM00829">
    <property type="entry name" value="PKS_ER"/>
    <property type="match status" value="1"/>
</dbReference>
<evidence type="ECO:0000256" key="1">
    <source>
        <dbReference type="ARBA" id="ARBA00001947"/>
    </source>
</evidence>
<dbReference type="SUPFAM" id="SSF51735">
    <property type="entry name" value="NAD(P)-binding Rossmann-fold domains"/>
    <property type="match status" value="1"/>
</dbReference>
<dbReference type="InterPro" id="IPR011032">
    <property type="entry name" value="GroES-like_sf"/>
</dbReference>
<comment type="cofactor">
    <cofactor evidence="1 6">
        <name>Zn(2+)</name>
        <dbReference type="ChEBI" id="CHEBI:29105"/>
    </cofactor>
</comment>
<dbReference type="InterPro" id="IPR036291">
    <property type="entry name" value="NAD(P)-bd_dom_sf"/>
</dbReference>
<dbReference type="Pfam" id="PF00107">
    <property type="entry name" value="ADH_zinc_N"/>
    <property type="match status" value="1"/>
</dbReference>
<sequence>MTYRAMQVSQPGKLELVERQVPTPSFGEVIIKVEACGICGADIFDIDGIAPNQSTPRIPGHEVVGRIISLGQGVSNTWQVGQRVGVGRLGGPCLACDSCRAGHFQQCSDQPVVGSSMDGGYAEMMRVRSSGLVSIPESLSSVEAAPMLCAGIATFNALKKCGAEPGDTVAILGIGGLGHMAIQYTQRMGYRVVAIGRGKDIEGDILSLGAHHYIDTNEESITEVCAKLEPIQVLIATINHPDLTSQLTNILAPKGRVMILGAGAKPLVFRSGALVGGETQILGSITGTPFENEKALKFSVLTDVRPRIEIMPFEQANEAFQKMKSGDVNFRMVLTMK</sequence>
<dbReference type="EMBL" id="CAKLCM010000002">
    <property type="protein sequence ID" value="CAH0525497.1"/>
    <property type="molecule type" value="Genomic_DNA"/>
</dbReference>
<dbReference type="InterPro" id="IPR013154">
    <property type="entry name" value="ADH-like_N"/>
</dbReference>
<dbReference type="InterPro" id="IPR020843">
    <property type="entry name" value="ER"/>
</dbReference>
<dbReference type="SUPFAM" id="SSF50129">
    <property type="entry name" value="GroES-like"/>
    <property type="match status" value="1"/>
</dbReference>
<evidence type="ECO:0000256" key="2">
    <source>
        <dbReference type="ARBA" id="ARBA00008072"/>
    </source>
</evidence>
<keyword evidence="9" id="KW-1185">Reference proteome</keyword>
<keyword evidence="5 8" id="KW-0560">Oxidoreductase</keyword>
<evidence type="ECO:0000256" key="4">
    <source>
        <dbReference type="ARBA" id="ARBA00022833"/>
    </source>
</evidence>
<dbReference type="RefSeq" id="WP_237484026.1">
    <property type="nucleotide sequence ID" value="NZ_CAKLCM010000002.1"/>
</dbReference>
<accession>A0ABN8DJR3</accession>
<keyword evidence="3 6" id="KW-0479">Metal-binding</keyword>
<dbReference type="PROSITE" id="PS00059">
    <property type="entry name" value="ADH_ZINC"/>
    <property type="match status" value="1"/>
</dbReference>
<reference evidence="8" key="1">
    <citation type="submission" date="2021-12" db="EMBL/GenBank/DDBJ databases">
        <authorList>
            <person name="Rodrigo-Torres L."/>
            <person name="Arahal R. D."/>
            <person name="Lucena T."/>
        </authorList>
    </citation>
    <scope>NUCLEOTIDE SEQUENCE</scope>
    <source>
        <strain evidence="8">CECT 8226</strain>
    </source>
</reference>
<evidence type="ECO:0000256" key="3">
    <source>
        <dbReference type="ARBA" id="ARBA00022723"/>
    </source>
</evidence>